<dbReference type="InterPro" id="IPR041657">
    <property type="entry name" value="HTH_17"/>
</dbReference>
<dbReference type="NCBIfam" id="TIGR01764">
    <property type="entry name" value="excise"/>
    <property type="match status" value="1"/>
</dbReference>
<name>A0A2M8LB84_9BACT</name>
<evidence type="ECO:0000259" key="1">
    <source>
        <dbReference type="Pfam" id="PF12728"/>
    </source>
</evidence>
<sequence length="85" mass="9845">MDQMLEEIKPHAVYTTAETQKVLRVSESTVKRMLKHGLIRANKVGGQYRILGKELLRLVSPTLEKEATHSYLSLKKKVVNKIQRW</sequence>
<dbReference type="EMBL" id="PFEQ01000014">
    <property type="protein sequence ID" value="PJE73897.1"/>
    <property type="molecule type" value="Genomic_DNA"/>
</dbReference>
<gene>
    <name evidence="2" type="ORF">COV01_03585</name>
</gene>
<dbReference type="AlphaFoldDB" id="A0A2M8LB84"/>
<evidence type="ECO:0000313" key="3">
    <source>
        <dbReference type="Proteomes" id="UP000228700"/>
    </source>
</evidence>
<dbReference type="Proteomes" id="UP000228700">
    <property type="component" value="Unassembled WGS sequence"/>
</dbReference>
<dbReference type="InterPro" id="IPR010093">
    <property type="entry name" value="SinI_DNA-bd"/>
</dbReference>
<dbReference type="Pfam" id="PF12728">
    <property type="entry name" value="HTH_17"/>
    <property type="match status" value="1"/>
</dbReference>
<feature type="domain" description="Helix-turn-helix" evidence="1">
    <location>
        <begin position="13"/>
        <end position="58"/>
    </location>
</feature>
<accession>A0A2M8LB84</accession>
<protein>
    <recommendedName>
        <fullName evidence="1">Helix-turn-helix domain-containing protein</fullName>
    </recommendedName>
</protein>
<reference evidence="3" key="1">
    <citation type="submission" date="2017-09" db="EMBL/GenBank/DDBJ databases">
        <title>Depth-based differentiation of microbial function through sediment-hosted aquifers and enrichment of novel symbionts in the deep terrestrial subsurface.</title>
        <authorList>
            <person name="Probst A.J."/>
            <person name="Ladd B."/>
            <person name="Jarett J.K."/>
            <person name="Geller-Mcgrath D.E."/>
            <person name="Sieber C.M.K."/>
            <person name="Emerson J.B."/>
            <person name="Anantharaman K."/>
            <person name="Thomas B.C."/>
            <person name="Malmstrom R."/>
            <person name="Stieglmeier M."/>
            <person name="Klingl A."/>
            <person name="Woyke T."/>
            <person name="Ryan C.M."/>
            <person name="Banfield J.F."/>
        </authorList>
    </citation>
    <scope>NUCLEOTIDE SEQUENCE [LARGE SCALE GENOMIC DNA]</scope>
</reference>
<dbReference type="GO" id="GO:0003677">
    <property type="term" value="F:DNA binding"/>
    <property type="evidence" value="ECO:0007669"/>
    <property type="project" value="InterPro"/>
</dbReference>
<organism evidence="2 3">
    <name type="scientific">Candidatus Taylorbacteria bacterium CG10_big_fil_rev_8_21_14_0_10_41_48</name>
    <dbReference type="NCBI Taxonomy" id="1975024"/>
    <lineage>
        <taxon>Bacteria</taxon>
        <taxon>Candidatus Tayloriibacteriota</taxon>
    </lineage>
</organism>
<proteinExistence type="predicted"/>
<comment type="caution">
    <text evidence="2">The sequence shown here is derived from an EMBL/GenBank/DDBJ whole genome shotgun (WGS) entry which is preliminary data.</text>
</comment>
<evidence type="ECO:0000313" key="2">
    <source>
        <dbReference type="EMBL" id="PJE73897.1"/>
    </source>
</evidence>